<proteinExistence type="predicted"/>
<feature type="domain" description="RlpA-like protein double-psi beta-barrel" evidence="3">
    <location>
        <begin position="21"/>
        <end position="107"/>
    </location>
</feature>
<dbReference type="CDD" id="cd22191">
    <property type="entry name" value="DPBB_RlpA_EXP_N-like"/>
    <property type="match status" value="1"/>
</dbReference>
<evidence type="ECO:0000259" key="3">
    <source>
        <dbReference type="Pfam" id="PF03330"/>
    </source>
</evidence>
<accession>A0ABR3K1H3</accession>
<evidence type="ECO:0000256" key="1">
    <source>
        <dbReference type="ARBA" id="ARBA00022729"/>
    </source>
</evidence>
<dbReference type="PANTHER" id="PTHR31836:SF28">
    <property type="entry name" value="SRCR DOMAIN-CONTAINING PROTEIN-RELATED"/>
    <property type="match status" value="1"/>
</dbReference>
<name>A0ABR3K1H3_9AGAR</name>
<organism evidence="4 5">
    <name type="scientific">Hohenbuehelia grisea</name>
    <dbReference type="NCBI Taxonomy" id="104357"/>
    <lineage>
        <taxon>Eukaryota</taxon>
        <taxon>Fungi</taxon>
        <taxon>Dikarya</taxon>
        <taxon>Basidiomycota</taxon>
        <taxon>Agaricomycotina</taxon>
        <taxon>Agaricomycetes</taxon>
        <taxon>Agaricomycetidae</taxon>
        <taxon>Agaricales</taxon>
        <taxon>Pleurotineae</taxon>
        <taxon>Pleurotaceae</taxon>
        <taxon>Hohenbuehelia</taxon>
    </lineage>
</organism>
<dbReference type="InterPro" id="IPR036908">
    <property type="entry name" value="RlpA-like_sf"/>
</dbReference>
<dbReference type="PANTHER" id="PTHR31836">
    <property type="match status" value="1"/>
</dbReference>
<evidence type="ECO:0000256" key="2">
    <source>
        <dbReference type="SAM" id="SignalP"/>
    </source>
</evidence>
<sequence length="114" mass="11898">MHLIKAVALATTIFLEVSAFTGRASFYDPNGVGACGIFNNPSDFVVAITPGHWANGAHCGRTVTVTSGGKTIQVKVVDECFTCPADGIDLSTGAFQQFASLSAGIIDNVVWNFA</sequence>
<gene>
    <name evidence="4" type="ORF">HGRIS_006490</name>
</gene>
<dbReference type="Proteomes" id="UP001556367">
    <property type="component" value="Unassembled WGS sequence"/>
</dbReference>
<keyword evidence="1 2" id="KW-0732">Signal</keyword>
<dbReference type="EMBL" id="JASNQZ010000001">
    <property type="protein sequence ID" value="KAL0961551.1"/>
    <property type="molecule type" value="Genomic_DNA"/>
</dbReference>
<dbReference type="InterPro" id="IPR009009">
    <property type="entry name" value="RlpA-like_DPBB"/>
</dbReference>
<feature type="chain" id="PRO_5047364759" description="RlpA-like protein double-psi beta-barrel domain-containing protein" evidence="2">
    <location>
        <begin position="20"/>
        <end position="114"/>
    </location>
</feature>
<evidence type="ECO:0000313" key="4">
    <source>
        <dbReference type="EMBL" id="KAL0961551.1"/>
    </source>
</evidence>
<feature type="signal peptide" evidence="2">
    <location>
        <begin position="1"/>
        <end position="19"/>
    </location>
</feature>
<reference evidence="5" key="1">
    <citation type="submission" date="2024-06" db="EMBL/GenBank/DDBJ databases">
        <title>Multi-omics analyses provide insights into the biosynthesis of the anticancer antibiotic pleurotin in Hohenbuehelia grisea.</title>
        <authorList>
            <person name="Weaver J.A."/>
            <person name="Alberti F."/>
        </authorList>
    </citation>
    <scope>NUCLEOTIDE SEQUENCE [LARGE SCALE GENOMIC DNA]</scope>
    <source>
        <strain evidence="5">T-177</strain>
    </source>
</reference>
<keyword evidence="5" id="KW-1185">Reference proteome</keyword>
<dbReference type="Pfam" id="PF03330">
    <property type="entry name" value="DPBB_1"/>
    <property type="match status" value="1"/>
</dbReference>
<evidence type="ECO:0000313" key="5">
    <source>
        <dbReference type="Proteomes" id="UP001556367"/>
    </source>
</evidence>
<dbReference type="Gene3D" id="2.40.40.10">
    <property type="entry name" value="RlpA-like domain"/>
    <property type="match status" value="1"/>
</dbReference>
<dbReference type="SUPFAM" id="SSF50685">
    <property type="entry name" value="Barwin-like endoglucanases"/>
    <property type="match status" value="1"/>
</dbReference>
<comment type="caution">
    <text evidence="4">The sequence shown here is derived from an EMBL/GenBank/DDBJ whole genome shotgun (WGS) entry which is preliminary data.</text>
</comment>
<protein>
    <recommendedName>
        <fullName evidence="3">RlpA-like protein double-psi beta-barrel domain-containing protein</fullName>
    </recommendedName>
</protein>
<dbReference type="InterPro" id="IPR051477">
    <property type="entry name" value="Expansin_CellWall"/>
</dbReference>